<evidence type="ECO:0000313" key="2">
    <source>
        <dbReference type="Proteomes" id="UP001372338"/>
    </source>
</evidence>
<reference evidence="1 2" key="1">
    <citation type="submission" date="2024-01" db="EMBL/GenBank/DDBJ databases">
        <title>The genomes of 5 underutilized Papilionoideae crops provide insights into root nodulation and disease resistanc.</title>
        <authorList>
            <person name="Yuan L."/>
        </authorList>
    </citation>
    <scope>NUCLEOTIDE SEQUENCE [LARGE SCALE GENOMIC DNA]</scope>
    <source>
        <strain evidence="1">ZHUSHIDOU_FW_LH</strain>
        <tissue evidence="1">Leaf</tissue>
    </source>
</reference>
<organism evidence="1 2">
    <name type="scientific">Crotalaria pallida</name>
    <name type="common">Smooth rattlebox</name>
    <name type="synonym">Crotalaria striata</name>
    <dbReference type="NCBI Taxonomy" id="3830"/>
    <lineage>
        <taxon>Eukaryota</taxon>
        <taxon>Viridiplantae</taxon>
        <taxon>Streptophyta</taxon>
        <taxon>Embryophyta</taxon>
        <taxon>Tracheophyta</taxon>
        <taxon>Spermatophyta</taxon>
        <taxon>Magnoliopsida</taxon>
        <taxon>eudicotyledons</taxon>
        <taxon>Gunneridae</taxon>
        <taxon>Pentapetalae</taxon>
        <taxon>rosids</taxon>
        <taxon>fabids</taxon>
        <taxon>Fabales</taxon>
        <taxon>Fabaceae</taxon>
        <taxon>Papilionoideae</taxon>
        <taxon>50 kb inversion clade</taxon>
        <taxon>genistoids sensu lato</taxon>
        <taxon>core genistoids</taxon>
        <taxon>Crotalarieae</taxon>
        <taxon>Crotalaria</taxon>
    </lineage>
</organism>
<proteinExistence type="predicted"/>
<evidence type="ECO:0000313" key="1">
    <source>
        <dbReference type="EMBL" id="KAK7260301.1"/>
    </source>
</evidence>
<dbReference type="Proteomes" id="UP001372338">
    <property type="component" value="Unassembled WGS sequence"/>
</dbReference>
<comment type="caution">
    <text evidence="1">The sequence shown here is derived from an EMBL/GenBank/DDBJ whole genome shotgun (WGS) entry which is preliminary data.</text>
</comment>
<gene>
    <name evidence="1" type="ORF">RIF29_26240</name>
</gene>
<name>A0AAN9EN38_CROPI</name>
<sequence length="118" mass="13226">MDWCRRLCIAACGNVDDYTIQRNALAATVLCLESKNMCNDEVVSLHEDENEENVARDPAIIRSKTNYGLCTWSKIDLLAMALWGFLAQEVMQNHESSSQTAAKIDTSMLRKIVSANEL</sequence>
<accession>A0AAN9EN38</accession>
<dbReference type="AlphaFoldDB" id="A0AAN9EN38"/>
<protein>
    <submittedName>
        <fullName evidence="1">Uncharacterized protein</fullName>
    </submittedName>
</protein>
<dbReference type="EMBL" id="JAYWIO010000005">
    <property type="protein sequence ID" value="KAK7260301.1"/>
    <property type="molecule type" value="Genomic_DNA"/>
</dbReference>
<keyword evidence="2" id="KW-1185">Reference proteome</keyword>